<dbReference type="Proteomes" id="UP000326396">
    <property type="component" value="Linkage Group LG13"/>
</dbReference>
<proteinExistence type="predicted"/>
<organism evidence="1 2">
    <name type="scientific">Mikania micrantha</name>
    <name type="common">bitter vine</name>
    <dbReference type="NCBI Taxonomy" id="192012"/>
    <lineage>
        <taxon>Eukaryota</taxon>
        <taxon>Viridiplantae</taxon>
        <taxon>Streptophyta</taxon>
        <taxon>Embryophyta</taxon>
        <taxon>Tracheophyta</taxon>
        <taxon>Spermatophyta</taxon>
        <taxon>Magnoliopsida</taxon>
        <taxon>eudicotyledons</taxon>
        <taxon>Gunneridae</taxon>
        <taxon>Pentapetalae</taxon>
        <taxon>asterids</taxon>
        <taxon>campanulids</taxon>
        <taxon>Asterales</taxon>
        <taxon>Asteraceae</taxon>
        <taxon>Asteroideae</taxon>
        <taxon>Heliantheae alliance</taxon>
        <taxon>Eupatorieae</taxon>
        <taxon>Mikania</taxon>
    </lineage>
</organism>
<dbReference type="AlphaFoldDB" id="A0A5N6P9Z8"/>
<reference evidence="1 2" key="1">
    <citation type="submission" date="2019-05" db="EMBL/GenBank/DDBJ databases">
        <title>Mikania micrantha, genome provides insights into the molecular mechanism of rapid growth.</title>
        <authorList>
            <person name="Liu B."/>
        </authorList>
    </citation>
    <scope>NUCLEOTIDE SEQUENCE [LARGE SCALE GENOMIC DNA]</scope>
    <source>
        <strain evidence="1">NLD-2019</strain>
        <tissue evidence="1">Leaf</tissue>
    </source>
</reference>
<sequence>MKLGLLGSAETHRGTRWASKWAFAVREAWVGEFEFSEIHREAINHHFKRLRAAVKAIPGVLEAFHLCSIDIQASKKP</sequence>
<accession>A0A5N6P9Z8</accession>
<comment type="caution">
    <text evidence="1">The sequence shown here is derived from an EMBL/GenBank/DDBJ whole genome shotgun (WGS) entry which is preliminary data.</text>
</comment>
<dbReference type="EMBL" id="SZYD01000005">
    <property type="protein sequence ID" value="KAD6118873.1"/>
    <property type="molecule type" value="Genomic_DNA"/>
</dbReference>
<evidence type="ECO:0000313" key="2">
    <source>
        <dbReference type="Proteomes" id="UP000326396"/>
    </source>
</evidence>
<keyword evidence="2" id="KW-1185">Reference proteome</keyword>
<protein>
    <submittedName>
        <fullName evidence="1">Uncharacterized protein</fullName>
    </submittedName>
</protein>
<evidence type="ECO:0000313" key="1">
    <source>
        <dbReference type="EMBL" id="KAD6118873.1"/>
    </source>
</evidence>
<name>A0A5N6P9Z8_9ASTR</name>
<gene>
    <name evidence="1" type="ORF">E3N88_10144</name>
</gene>